<evidence type="ECO:0000256" key="1">
    <source>
        <dbReference type="SAM" id="MobiDB-lite"/>
    </source>
</evidence>
<dbReference type="RefSeq" id="WP_369262939.1">
    <property type="nucleotide sequence ID" value="NZ_CP163440.1"/>
</dbReference>
<dbReference type="EMBL" id="CP163440">
    <property type="protein sequence ID" value="XDQ66032.1"/>
    <property type="molecule type" value="Genomic_DNA"/>
</dbReference>
<feature type="region of interest" description="Disordered" evidence="1">
    <location>
        <begin position="42"/>
        <end position="64"/>
    </location>
</feature>
<feature type="compositionally biased region" description="Polar residues" evidence="1">
    <location>
        <begin position="54"/>
        <end position="64"/>
    </location>
</feature>
<proteinExistence type="predicted"/>
<sequence>MTSDFRRPRGHRDGVPRPGRDLVDGAPAPAGTYTLRLVLDNAGGDHDHAAPPETWTSPPVTVVR</sequence>
<organism evidence="2">
    <name type="scientific">Streptomyces sp. R35</name>
    <dbReference type="NCBI Taxonomy" id="3238630"/>
    <lineage>
        <taxon>Bacteria</taxon>
        <taxon>Bacillati</taxon>
        <taxon>Actinomycetota</taxon>
        <taxon>Actinomycetes</taxon>
        <taxon>Kitasatosporales</taxon>
        <taxon>Streptomycetaceae</taxon>
        <taxon>Streptomyces</taxon>
    </lineage>
</organism>
<evidence type="ECO:0000313" key="2">
    <source>
        <dbReference type="EMBL" id="XDQ66032.1"/>
    </source>
</evidence>
<feature type="region of interest" description="Disordered" evidence="1">
    <location>
        <begin position="1"/>
        <end position="29"/>
    </location>
</feature>
<accession>A0AB39SEJ3</accession>
<gene>
    <name evidence="2" type="ORF">AB5J50_37125</name>
</gene>
<name>A0AB39SEJ3_9ACTN</name>
<protein>
    <submittedName>
        <fullName evidence="2">Uncharacterized protein</fullName>
    </submittedName>
</protein>
<feature type="compositionally biased region" description="Basic and acidic residues" evidence="1">
    <location>
        <begin position="1"/>
        <end position="23"/>
    </location>
</feature>
<reference evidence="2" key="1">
    <citation type="submission" date="2024-07" db="EMBL/GenBank/DDBJ databases">
        <authorList>
            <person name="Yu S.T."/>
        </authorList>
    </citation>
    <scope>NUCLEOTIDE SEQUENCE</scope>
    <source>
        <strain evidence="2">R35</strain>
    </source>
</reference>
<dbReference type="AlphaFoldDB" id="A0AB39SEJ3"/>